<protein>
    <recommendedName>
        <fullName evidence="4">Glycosyl transferase family 11</fullName>
    </recommendedName>
</protein>
<dbReference type="AlphaFoldDB" id="A0A0F9PMJ7"/>
<evidence type="ECO:0000256" key="2">
    <source>
        <dbReference type="ARBA" id="ARBA00022679"/>
    </source>
</evidence>
<keyword evidence="2" id="KW-0808">Transferase</keyword>
<dbReference type="CDD" id="cd11301">
    <property type="entry name" value="Fut1_Fut2_like"/>
    <property type="match status" value="1"/>
</dbReference>
<dbReference type="PANTHER" id="PTHR11927">
    <property type="entry name" value="GALACTOSIDE 2-L-FUCOSYLTRANSFERASE"/>
    <property type="match status" value="1"/>
</dbReference>
<evidence type="ECO:0008006" key="4">
    <source>
        <dbReference type="Google" id="ProtNLM"/>
    </source>
</evidence>
<dbReference type="InterPro" id="IPR002516">
    <property type="entry name" value="Glyco_trans_11"/>
</dbReference>
<comment type="caution">
    <text evidence="3">The sequence shown here is derived from an EMBL/GenBank/DDBJ whole genome shotgun (WGS) entry which is preliminary data.</text>
</comment>
<sequence>MIFFISDGRLGNQAFQYAFLNTKAKTNEKVICVNMSQIANYFDFKNQNFIFLSSSRLALFLYKNAVAKILTFLVRLKVIGCIEQLRVAGTPMPEVSKIKGIIPFTYVKTGFFQSEQLFVGEKIDFYLKEQYVNKAKNILQIQAKSEKVFVHVRRGDYISEVYQGERGIDLPKQYFLDAIKEIEKNVDNPFYIFLTDDPEFVRCCFDEIENKFISEEDLATDLAIMSLCRYGIVSNSSFSWWGAYLAVDKMMMIFPKYWYGWKKRIESHPGIQPSWSTVIEVVKNENKQNKL</sequence>
<evidence type="ECO:0000256" key="1">
    <source>
        <dbReference type="ARBA" id="ARBA00022676"/>
    </source>
</evidence>
<proteinExistence type="predicted"/>
<evidence type="ECO:0000313" key="3">
    <source>
        <dbReference type="EMBL" id="KKN25797.1"/>
    </source>
</evidence>
<dbReference type="EMBL" id="LAZR01002771">
    <property type="protein sequence ID" value="KKN25797.1"/>
    <property type="molecule type" value="Genomic_DNA"/>
</dbReference>
<organism evidence="3">
    <name type="scientific">marine sediment metagenome</name>
    <dbReference type="NCBI Taxonomy" id="412755"/>
    <lineage>
        <taxon>unclassified sequences</taxon>
        <taxon>metagenomes</taxon>
        <taxon>ecological metagenomes</taxon>
    </lineage>
</organism>
<dbReference type="Pfam" id="PF01531">
    <property type="entry name" value="Glyco_transf_11"/>
    <property type="match status" value="1"/>
</dbReference>
<accession>A0A0F9PMJ7</accession>
<dbReference type="GO" id="GO:0005975">
    <property type="term" value="P:carbohydrate metabolic process"/>
    <property type="evidence" value="ECO:0007669"/>
    <property type="project" value="InterPro"/>
</dbReference>
<gene>
    <name evidence="3" type="ORF">LCGC14_0881060</name>
</gene>
<dbReference type="PANTHER" id="PTHR11927:SF9">
    <property type="entry name" value="L-FUCOSYLTRANSFERASE"/>
    <property type="match status" value="1"/>
</dbReference>
<dbReference type="GO" id="GO:0016020">
    <property type="term" value="C:membrane"/>
    <property type="evidence" value="ECO:0007669"/>
    <property type="project" value="InterPro"/>
</dbReference>
<keyword evidence="1" id="KW-0328">Glycosyltransferase</keyword>
<dbReference type="GO" id="GO:0008107">
    <property type="term" value="F:galactoside 2-alpha-L-fucosyltransferase activity"/>
    <property type="evidence" value="ECO:0007669"/>
    <property type="project" value="InterPro"/>
</dbReference>
<name>A0A0F9PMJ7_9ZZZZ</name>
<reference evidence="3" key="1">
    <citation type="journal article" date="2015" name="Nature">
        <title>Complex archaea that bridge the gap between prokaryotes and eukaryotes.</title>
        <authorList>
            <person name="Spang A."/>
            <person name="Saw J.H."/>
            <person name="Jorgensen S.L."/>
            <person name="Zaremba-Niedzwiedzka K."/>
            <person name="Martijn J."/>
            <person name="Lind A.E."/>
            <person name="van Eijk R."/>
            <person name="Schleper C."/>
            <person name="Guy L."/>
            <person name="Ettema T.J."/>
        </authorList>
    </citation>
    <scope>NUCLEOTIDE SEQUENCE</scope>
</reference>